<keyword evidence="2" id="KW-0479">Metal-binding</keyword>
<evidence type="ECO:0000313" key="7">
    <source>
        <dbReference type="Proteomes" id="UP000199614"/>
    </source>
</evidence>
<dbReference type="Proteomes" id="UP000199614">
    <property type="component" value="Unassembled WGS sequence"/>
</dbReference>
<dbReference type="GO" id="GO:0046872">
    <property type="term" value="F:metal ion binding"/>
    <property type="evidence" value="ECO:0007669"/>
    <property type="project" value="UniProtKB-KW"/>
</dbReference>
<dbReference type="GO" id="GO:0051213">
    <property type="term" value="F:dioxygenase activity"/>
    <property type="evidence" value="ECO:0007669"/>
    <property type="project" value="UniProtKB-KW"/>
</dbReference>
<keyword evidence="7" id="KW-1185">Reference proteome</keyword>
<evidence type="ECO:0000256" key="2">
    <source>
        <dbReference type="ARBA" id="ARBA00022723"/>
    </source>
</evidence>
<keyword evidence="4" id="KW-0411">Iron-sulfur</keyword>
<proteinExistence type="predicted"/>
<evidence type="ECO:0000313" key="6">
    <source>
        <dbReference type="EMBL" id="SFO28464.1"/>
    </source>
</evidence>
<dbReference type="InterPro" id="IPR017941">
    <property type="entry name" value="Rieske_2Fe-2S"/>
</dbReference>
<keyword evidence="1" id="KW-0001">2Fe-2S</keyword>
<dbReference type="Pfam" id="PF00355">
    <property type="entry name" value="Rieske"/>
    <property type="match status" value="1"/>
</dbReference>
<dbReference type="Gene3D" id="2.102.10.10">
    <property type="entry name" value="Rieske [2Fe-2S] iron-sulphur domain"/>
    <property type="match status" value="1"/>
</dbReference>
<evidence type="ECO:0000259" key="5">
    <source>
        <dbReference type="PROSITE" id="PS51296"/>
    </source>
</evidence>
<keyword evidence="6" id="KW-0223">Dioxygenase</keyword>
<accession>A0A1I5FXE7</accession>
<dbReference type="GO" id="GO:0051537">
    <property type="term" value="F:2 iron, 2 sulfur cluster binding"/>
    <property type="evidence" value="ECO:0007669"/>
    <property type="project" value="UniProtKB-KW"/>
</dbReference>
<protein>
    <submittedName>
        <fullName evidence="6">Ferredoxin subunit of nitrite reductase or a ring-hydroxylating dioxygenase</fullName>
    </submittedName>
</protein>
<dbReference type="SUPFAM" id="SSF50022">
    <property type="entry name" value="ISP domain"/>
    <property type="match status" value="1"/>
</dbReference>
<dbReference type="CDD" id="cd03528">
    <property type="entry name" value="Rieske_RO_ferredoxin"/>
    <property type="match status" value="1"/>
</dbReference>
<evidence type="ECO:0000256" key="1">
    <source>
        <dbReference type="ARBA" id="ARBA00022714"/>
    </source>
</evidence>
<reference evidence="6 7" key="1">
    <citation type="submission" date="2016-10" db="EMBL/GenBank/DDBJ databases">
        <authorList>
            <person name="de Groot N.N."/>
        </authorList>
    </citation>
    <scope>NUCLEOTIDE SEQUENCE [LARGE SCALE GENOMIC DNA]</scope>
    <source>
        <strain evidence="6 7">CGMCC 4.1877</strain>
    </source>
</reference>
<keyword evidence="6" id="KW-0560">Oxidoreductase</keyword>
<name>A0A1I5FXE7_PSUAM</name>
<dbReference type="EMBL" id="FOUY01000041">
    <property type="protein sequence ID" value="SFO28464.1"/>
    <property type="molecule type" value="Genomic_DNA"/>
</dbReference>
<sequence length="114" mass="12340">MDVTHPPSTGLVYLCDAADVPHDEGLRVRHAELPEAVAVFRDEDGQFRALADLCSHGEASLAEGWVEGGYVECPLHFSRFDLKTGSPCSLPAMTPVNAYPVTAVDGKLYLDHSE</sequence>
<gene>
    <name evidence="6" type="ORF">SAMN05216207_104139</name>
</gene>
<dbReference type="InterPro" id="IPR036922">
    <property type="entry name" value="Rieske_2Fe-2S_sf"/>
</dbReference>
<dbReference type="PROSITE" id="PS51296">
    <property type="entry name" value="RIESKE"/>
    <property type="match status" value="1"/>
</dbReference>
<dbReference type="STRING" id="260086.SAMN05216207_104139"/>
<dbReference type="RefSeq" id="WP_245773843.1">
    <property type="nucleotide sequence ID" value="NZ_FOUY01000041.1"/>
</dbReference>
<keyword evidence="3" id="KW-0408">Iron</keyword>
<evidence type="ECO:0000256" key="3">
    <source>
        <dbReference type="ARBA" id="ARBA00023004"/>
    </source>
</evidence>
<dbReference type="GO" id="GO:0004497">
    <property type="term" value="F:monooxygenase activity"/>
    <property type="evidence" value="ECO:0007669"/>
    <property type="project" value="UniProtKB-ARBA"/>
</dbReference>
<dbReference type="AlphaFoldDB" id="A0A1I5FXE7"/>
<feature type="domain" description="Rieske" evidence="5">
    <location>
        <begin position="12"/>
        <end position="110"/>
    </location>
</feature>
<evidence type="ECO:0000256" key="4">
    <source>
        <dbReference type="ARBA" id="ARBA00023014"/>
    </source>
</evidence>
<organism evidence="6 7">
    <name type="scientific">Pseudonocardia ammonioxydans</name>
    <dbReference type="NCBI Taxonomy" id="260086"/>
    <lineage>
        <taxon>Bacteria</taxon>
        <taxon>Bacillati</taxon>
        <taxon>Actinomycetota</taxon>
        <taxon>Actinomycetes</taxon>
        <taxon>Pseudonocardiales</taxon>
        <taxon>Pseudonocardiaceae</taxon>
        <taxon>Pseudonocardia</taxon>
    </lineage>
</organism>
<dbReference type="GO" id="GO:0016705">
    <property type="term" value="F:oxidoreductase activity, acting on paired donors, with incorporation or reduction of molecular oxygen"/>
    <property type="evidence" value="ECO:0007669"/>
    <property type="project" value="UniProtKB-ARBA"/>
</dbReference>